<organism evidence="1 2">
    <name type="scientific">Dyella flagellata</name>
    <dbReference type="NCBI Taxonomy" id="1867833"/>
    <lineage>
        <taxon>Bacteria</taxon>
        <taxon>Pseudomonadati</taxon>
        <taxon>Pseudomonadota</taxon>
        <taxon>Gammaproteobacteria</taxon>
        <taxon>Lysobacterales</taxon>
        <taxon>Rhodanobacteraceae</taxon>
        <taxon>Dyella</taxon>
    </lineage>
</organism>
<dbReference type="EMBL" id="BSOA01000028">
    <property type="protein sequence ID" value="GLQ89063.1"/>
    <property type="molecule type" value="Genomic_DNA"/>
</dbReference>
<dbReference type="Proteomes" id="UP001156627">
    <property type="component" value="Unassembled WGS sequence"/>
</dbReference>
<comment type="caution">
    <text evidence="1">The sequence shown here is derived from an EMBL/GenBank/DDBJ whole genome shotgun (WGS) entry which is preliminary data.</text>
</comment>
<evidence type="ECO:0000313" key="2">
    <source>
        <dbReference type="Proteomes" id="UP001156627"/>
    </source>
</evidence>
<accession>A0ABQ5XD89</accession>
<sequence length="217" mass="22448">MGAWARLETANGNALGFAPPSLSAYAGMFPFHDVTSGNNGYCSATAGRNDATGWGSFDIQVAKAFIATNPGFISGGSGGATHLGMTWASFFPTNTAGLVHVGNDSSTNPYSGDTATTSALPVMCINVGSSALPYGITTDYYDGWTSGTVAFTGAMPGSQLTSREVADGKCATAFGSGWRMAEFHDGGGWSYWSYGTTPGGLGRFWVAINEQPANPWN</sequence>
<dbReference type="SUPFAM" id="SSF52743">
    <property type="entry name" value="Subtilisin-like"/>
    <property type="match status" value="1"/>
</dbReference>
<dbReference type="Gene3D" id="3.40.50.200">
    <property type="entry name" value="Peptidase S8/S53 domain"/>
    <property type="match status" value="1"/>
</dbReference>
<keyword evidence="2" id="KW-1185">Reference proteome</keyword>
<name>A0ABQ5XD89_9GAMM</name>
<proteinExistence type="predicted"/>
<dbReference type="InterPro" id="IPR036852">
    <property type="entry name" value="Peptidase_S8/S53_dom_sf"/>
</dbReference>
<protein>
    <submittedName>
        <fullName evidence="1">Uncharacterized protein</fullName>
    </submittedName>
</protein>
<dbReference type="RefSeq" id="WP_284332505.1">
    <property type="nucleotide sequence ID" value="NZ_BSOA01000028.1"/>
</dbReference>
<evidence type="ECO:0000313" key="1">
    <source>
        <dbReference type="EMBL" id="GLQ89063.1"/>
    </source>
</evidence>
<reference evidence="2" key="1">
    <citation type="journal article" date="2019" name="Int. J. Syst. Evol. Microbiol.">
        <title>The Global Catalogue of Microorganisms (GCM) 10K type strain sequencing project: providing services to taxonomists for standard genome sequencing and annotation.</title>
        <authorList>
            <consortium name="The Broad Institute Genomics Platform"/>
            <consortium name="The Broad Institute Genome Sequencing Center for Infectious Disease"/>
            <person name="Wu L."/>
            <person name="Ma J."/>
        </authorList>
    </citation>
    <scope>NUCLEOTIDE SEQUENCE [LARGE SCALE GENOMIC DNA]</scope>
    <source>
        <strain evidence="2">NBRC 111981</strain>
    </source>
</reference>
<gene>
    <name evidence="1" type="ORF">GCM10007898_26350</name>
</gene>